<organism evidence="8 9">
    <name type="scientific">Ventrimonas faecis</name>
    <dbReference type="NCBI Taxonomy" id="3133170"/>
    <lineage>
        <taxon>Bacteria</taxon>
        <taxon>Bacillati</taxon>
        <taxon>Bacillota</taxon>
        <taxon>Clostridia</taxon>
        <taxon>Lachnospirales</taxon>
        <taxon>Lachnospiraceae</taxon>
        <taxon>Ventrimonas</taxon>
    </lineage>
</organism>
<dbReference type="InterPro" id="IPR019533">
    <property type="entry name" value="Peptidase_S26"/>
</dbReference>
<comment type="caution">
    <text evidence="8">The sequence shown here is derived from an EMBL/GenBank/DDBJ whole genome shotgun (WGS) entry which is preliminary data.</text>
</comment>
<protein>
    <recommendedName>
        <fullName evidence="5">Signal peptidase I</fullName>
        <ecNumber evidence="5">3.4.21.89</ecNumber>
    </recommendedName>
</protein>
<dbReference type="SUPFAM" id="SSF51306">
    <property type="entry name" value="LexA/Signal peptidase"/>
    <property type="match status" value="1"/>
</dbReference>
<comment type="subcellular location">
    <subcellularLocation>
        <location evidence="1">Membrane</location>
    </subcellularLocation>
</comment>
<keyword evidence="4 7" id="KW-0472">Membrane</keyword>
<evidence type="ECO:0000256" key="4">
    <source>
        <dbReference type="ARBA" id="ARBA00023136"/>
    </source>
</evidence>
<evidence type="ECO:0000313" key="9">
    <source>
        <dbReference type="Proteomes" id="UP001437460"/>
    </source>
</evidence>
<dbReference type="CDD" id="cd06530">
    <property type="entry name" value="S26_SPase_I"/>
    <property type="match status" value="1"/>
</dbReference>
<feature type="transmembrane region" description="Helical" evidence="7">
    <location>
        <begin position="21"/>
        <end position="42"/>
    </location>
</feature>
<dbReference type="EMBL" id="JBBMFJ010000008">
    <property type="protein sequence ID" value="MEQ2562675.1"/>
    <property type="molecule type" value="Genomic_DNA"/>
</dbReference>
<sequence>MTVMNDAKEKETSVISKIFTVIGTILCVILAPILILNCTLIAKSYLNKDAVPDVGGYSPMVVLSDSMFPYIEAGDLIICKQADPENVKVGDVISFFDPASNENSVVTHRVVEIQTQDDGSLAWVTRGDANNAEDSNPVPAKNLAGIYQKKIPGLGNIVMYMQTTEGLITCVVVPIILLLGFDFARQAIYERRRKKDTDALLAELEALRAEKEKGREEHTENKQE</sequence>
<dbReference type="GO" id="GO:0009003">
    <property type="term" value="F:signal peptidase activity"/>
    <property type="evidence" value="ECO:0007669"/>
    <property type="project" value="UniProtKB-EC"/>
</dbReference>
<evidence type="ECO:0000313" key="8">
    <source>
        <dbReference type="EMBL" id="MEQ2562675.1"/>
    </source>
</evidence>
<accession>A0ABV1HK34</accession>
<dbReference type="PANTHER" id="PTHR10806:SF6">
    <property type="entry name" value="SIGNAL PEPTIDASE COMPLEX CATALYTIC SUBUNIT SEC11"/>
    <property type="match status" value="1"/>
</dbReference>
<evidence type="ECO:0000256" key="1">
    <source>
        <dbReference type="ARBA" id="ARBA00004370"/>
    </source>
</evidence>
<dbReference type="Proteomes" id="UP001437460">
    <property type="component" value="Unassembled WGS sequence"/>
</dbReference>
<dbReference type="InterPro" id="IPR036286">
    <property type="entry name" value="LexA/Signal_pep-like_sf"/>
</dbReference>
<keyword evidence="2 7" id="KW-0812">Transmembrane</keyword>
<dbReference type="EC" id="3.4.21.89" evidence="5"/>
<keyword evidence="3 7" id="KW-1133">Transmembrane helix</keyword>
<feature type="transmembrane region" description="Helical" evidence="7">
    <location>
        <begin position="166"/>
        <end position="184"/>
    </location>
</feature>
<gene>
    <name evidence="8" type="ORF">WMO41_05795</name>
</gene>
<evidence type="ECO:0000256" key="3">
    <source>
        <dbReference type="ARBA" id="ARBA00022989"/>
    </source>
</evidence>
<evidence type="ECO:0000256" key="6">
    <source>
        <dbReference type="SAM" id="Coils"/>
    </source>
</evidence>
<dbReference type="NCBIfam" id="TIGR02228">
    <property type="entry name" value="sigpep_I_arch"/>
    <property type="match status" value="1"/>
</dbReference>
<reference evidence="8 9" key="1">
    <citation type="submission" date="2024-03" db="EMBL/GenBank/DDBJ databases">
        <title>Human intestinal bacterial collection.</title>
        <authorList>
            <person name="Pauvert C."/>
            <person name="Hitch T.C.A."/>
            <person name="Clavel T."/>
        </authorList>
    </citation>
    <scope>NUCLEOTIDE SEQUENCE [LARGE SCALE GENOMIC DNA]</scope>
    <source>
        <strain evidence="8 9">CLA-AP-H27</strain>
    </source>
</reference>
<keyword evidence="6" id="KW-0175">Coiled coil</keyword>
<dbReference type="InterPro" id="IPR001733">
    <property type="entry name" value="Peptidase_S26B"/>
</dbReference>
<evidence type="ECO:0000256" key="5">
    <source>
        <dbReference type="NCBIfam" id="TIGR02228"/>
    </source>
</evidence>
<keyword evidence="9" id="KW-1185">Reference proteome</keyword>
<evidence type="ECO:0000256" key="2">
    <source>
        <dbReference type="ARBA" id="ARBA00022692"/>
    </source>
</evidence>
<name>A0ABV1HK34_9FIRM</name>
<feature type="coiled-coil region" evidence="6">
    <location>
        <begin position="197"/>
        <end position="224"/>
    </location>
</feature>
<keyword evidence="8" id="KW-0378">Hydrolase</keyword>
<evidence type="ECO:0000256" key="7">
    <source>
        <dbReference type="SAM" id="Phobius"/>
    </source>
</evidence>
<proteinExistence type="predicted"/>
<dbReference type="RefSeq" id="WP_349228945.1">
    <property type="nucleotide sequence ID" value="NZ_JBBMFJ010000008.1"/>
</dbReference>
<dbReference type="PANTHER" id="PTHR10806">
    <property type="entry name" value="SIGNAL PEPTIDASE COMPLEX CATALYTIC SUBUNIT SEC11"/>
    <property type="match status" value="1"/>
</dbReference>